<dbReference type="GO" id="GO:0016020">
    <property type="term" value="C:membrane"/>
    <property type="evidence" value="ECO:0007669"/>
    <property type="project" value="UniProtKB-SubCell"/>
</dbReference>
<sequence>MCASGNNRDASKLHFRRVKEAGITFFVYSAFLEDQNVRIVAIKKRGLTLQSLFCVFGKSTEKGFGDLITDSNVPVVKAFIRDLKDDHGLEFTAAYITCSLPRSTGKVAASYSDDSTLHLPPTVGLVISDKFPLNAVVELPLLVPYGRCFHEKVTAPAAESSKSIASENCRDPQHEVEFTECLPALHSKFSDAAQVVEKIEMSRLLGVRRVVFYNNSISDNVDAVLRMYIKDWAEGRESLEVVVLPWKLPSAISLDKIHNYGQMAAINDCLHRYRESSKFMTFTNVDEHIIPRSHKTWSQFINHLQSSSPGQSGFLFRTKIFRQGWTQPDQAFMGTADTYRSSILSYTERENYTFRPRVRSKMIVDPKKVEEMGVYFAWRMSGKAYIVPEIDGLVHSYRKALPKDQFTEDEWQRLSALVTDLNVVETFGEKLAARLKEVWTKLSDRLKPSPVNSLPESHHKYKVLEGIGSIMLVYSAIWEGSAVRIVAIKKLNEKISNLMCVFCESMGQNSSNTVKATVKDLPEHHNTKHTAAVITCPIPREDKDKIPAWIGLFDDRDASSQPKVILPIEALYTQNQREQTNKSVTINRTAGERTKVEFTLCIPAMVNYQNAAQLVEKIEMSRLLGVRRVVFYNNSIGNNVDAVLRMYIKDWAEGRESLEVVVYPWQLPPIIQDGYEKPLDIHYYGQMASIDHCLHRYRRFTSYTIFSDLDEFIIPLRHNNLSQLISERKRINILYSGFMFQSTVFSQNRPSPGKGFEAEARRYGSAVLGLTSRDDYFFPAQIRSKVIVDPSKVEEMGIHFIWKGSGLTENVPVEQGIVGHYRTPLNPCAKQVNDARVVEKFGPKLVARFKRVWSRLHGVSLGLKPFEQMAMNCSLPE</sequence>
<accession>A0AAV3ZQD8</accession>
<evidence type="ECO:0000313" key="8">
    <source>
        <dbReference type="EMBL" id="GFN97939.1"/>
    </source>
</evidence>
<keyword evidence="7" id="KW-0472">Membrane</keyword>
<keyword evidence="5" id="KW-0812">Transmembrane</keyword>
<keyword evidence="6" id="KW-1133">Transmembrane helix</keyword>
<dbReference type="GO" id="GO:0016757">
    <property type="term" value="F:glycosyltransferase activity"/>
    <property type="evidence" value="ECO:0007669"/>
    <property type="project" value="UniProtKB-KW"/>
</dbReference>
<dbReference type="GO" id="GO:0005737">
    <property type="term" value="C:cytoplasm"/>
    <property type="evidence" value="ECO:0007669"/>
    <property type="project" value="TreeGrafter"/>
</dbReference>
<comment type="subcellular location">
    <subcellularLocation>
        <location evidence="1">Membrane</location>
        <topology evidence="1">Single-pass membrane protein</topology>
    </subcellularLocation>
</comment>
<dbReference type="Pfam" id="PF01697">
    <property type="entry name" value="Glyco_transf_92"/>
    <property type="match status" value="2"/>
</dbReference>
<evidence type="ECO:0000256" key="6">
    <source>
        <dbReference type="ARBA" id="ARBA00022989"/>
    </source>
</evidence>
<dbReference type="AlphaFoldDB" id="A0AAV3ZQD8"/>
<gene>
    <name evidence="8" type="ORF">PoB_002444500</name>
</gene>
<name>A0AAV3ZQD8_9GAST</name>
<comment type="similarity">
    <text evidence="2">Belongs to the glycosyltransferase 92 family.</text>
</comment>
<evidence type="ECO:0000256" key="5">
    <source>
        <dbReference type="ARBA" id="ARBA00022692"/>
    </source>
</evidence>
<proteinExistence type="inferred from homology"/>
<evidence type="ECO:0000256" key="7">
    <source>
        <dbReference type="ARBA" id="ARBA00023136"/>
    </source>
</evidence>
<evidence type="ECO:0000313" key="9">
    <source>
        <dbReference type="Proteomes" id="UP000735302"/>
    </source>
</evidence>
<keyword evidence="4" id="KW-0808">Transferase</keyword>
<evidence type="ECO:0000256" key="2">
    <source>
        <dbReference type="ARBA" id="ARBA00007647"/>
    </source>
</evidence>
<reference evidence="8 9" key="1">
    <citation type="journal article" date="2021" name="Elife">
        <title>Chloroplast acquisition without the gene transfer in kleptoplastic sea slugs, Plakobranchus ocellatus.</title>
        <authorList>
            <person name="Maeda T."/>
            <person name="Takahashi S."/>
            <person name="Yoshida T."/>
            <person name="Shimamura S."/>
            <person name="Takaki Y."/>
            <person name="Nagai Y."/>
            <person name="Toyoda A."/>
            <person name="Suzuki Y."/>
            <person name="Arimoto A."/>
            <person name="Ishii H."/>
            <person name="Satoh N."/>
            <person name="Nishiyama T."/>
            <person name="Hasebe M."/>
            <person name="Maruyama T."/>
            <person name="Minagawa J."/>
            <person name="Obokata J."/>
            <person name="Shigenobu S."/>
        </authorList>
    </citation>
    <scope>NUCLEOTIDE SEQUENCE [LARGE SCALE GENOMIC DNA]</scope>
</reference>
<dbReference type="InterPro" id="IPR008166">
    <property type="entry name" value="Glyco_transf_92"/>
</dbReference>
<comment type="caution">
    <text evidence="8">The sequence shown here is derived from an EMBL/GenBank/DDBJ whole genome shotgun (WGS) entry which is preliminary data.</text>
</comment>
<evidence type="ECO:0000256" key="3">
    <source>
        <dbReference type="ARBA" id="ARBA00022676"/>
    </source>
</evidence>
<dbReference type="Proteomes" id="UP000735302">
    <property type="component" value="Unassembled WGS sequence"/>
</dbReference>
<evidence type="ECO:0000256" key="4">
    <source>
        <dbReference type="ARBA" id="ARBA00022679"/>
    </source>
</evidence>
<organism evidence="8 9">
    <name type="scientific">Plakobranchus ocellatus</name>
    <dbReference type="NCBI Taxonomy" id="259542"/>
    <lineage>
        <taxon>Eukaryota</taxon>
        <taxon>Metazoa</taxon>
        <taxon>Spiralia</taxon>
        <taxon>Lophotrochozoa</taxon>
        <taxon>Mollusca</taxon>
        <taxon>Gastropoda</taxon>
        <taxon>Heterobranchia</taxon>
        <taxon>Euthyneura</taxon>
        <taxon>Panpulmonata</taxon>
        <taxon>Sacoglossa</taxon>
        <taxon>Placobranchoidea</taxon>
        <taxon>Plakobranchidae</taxon>
        <taxon>Plakobranchus</taxon>
    </lineage>
</organism>
<dbReference type="PANTHER" id="PTHR21461:SF69">
    <property type="entry name" value="GLYCOSYLTRANSFERASE FAMILY 92 PROTEIN"/>
    <property type="match status" value="1"/>
</dbReference>
<keyword evidence="9" id="KW-1185">Reference proteome</keyword>
<evidence type="ECO:0000256" key="1">
    <source>
        <dbReference type="ARBA" id="ARBA00004167"/>
    </source>
</evidence>
<dbReference type="EMBL" id="BLXT01002823">
    <property type="protein sequence ID" value="GFN97939.1"/>
    <property type="molecule type" value="Genomic_DNA"/>
</dbReference>
<keyword evidence="3" id="KW-0328">Glycosyltransferase</keyword>
<dbReference type="PANTHER" id="PTHR21461">
    <property type="entry name" value="GLYCOSYLTRANSFERASE FAMILY 92 PROTEIN"/>
    <property type="match status" value="1"/>
</dbReference>
<protein>
    <submittedName>
        <fullName evidence="8">Upf0392 protein f13g3.3</fullName>
    </submittedName>
</protein>